<name>A0A5M9ZKF4_9BIFI</name>
<sequence>MSGSTQIDSDMGVHSQSSVGSNVEAPGDGCRTNDALAPEVCSGDLDRLFDGYDGAYKGVELDSGAPVGEELI</sequence>
<dbReference type="RefSeq" id="WP_150379200.1">
    <property type="nucleotide sequence ID" value="NZ_RZUH01000004.1"/>
</dbReference>
<evidence type="ECO:0000313" key="3">
    <source>
        <dbReference type="Proteomes" id="UP000410049"/>
    </source>
</evidence>
<comment type="caution">
    <text evidence="2">The sequence shown here is derived from an EMBL/GenBank/DDBJ whole genome shotgun (WGS) entry which is preliminary data.</text>
</comment>
<evidence type="ECO:0000256" key="1">
    <source>
        <dbReference type="SAM" id="MobiDB-lite"/>
    </source>
</evidence>
<dbReference type="AlphaFoldDB" id="A0A5M9ZKF4"/>
<organism evidence="2 3">
    <name type="scientific">Bifidobacterium myosotis</name>
    <dbReference type="NCBI Taxonomy" id="1630166"/>
    <lineage>
        <taxon>Bacteria</taxon>
        <taxon>Bacillati</taxon>
        <taxon>Actinomycetota</taxon>
        <taxon>Actinomycetes</taxon>
        <taxon>Bifidobacteriales</taxon>
        <taxon>Bifidobacteriaceae</taxon>
        <taxon>Bifidobacterium</taxon>
    </lineage>
</organism>
<evidence type="ECO:0000313" key="2">
    <source>
        <dbReference type="EMBL" id="KAA8828008.1"/>
    </source>
</evidence>
<protein>
    <submittedName>
        <fullName evidence="2">Uncharacterized protein</fullName>
    </submittedName>
</protein>
<proteinExistence type="predicted"/>
<feature type="region of interest" description="Disordered" evidence="1">
    <location>
        <begin position="1"/>
        <end position="31"/>
    </location>
</feature>
<feature type="compositionally biased region" description="Polar residues" evidence="1">
    <location>
        <begin position="1"/>
        <end position="21"/>
    </location>
</feature>
<gene>
    <name evidence="2" type="ORF">EMO91_06040</name>
</gene>
<accession>A0A5M9ZKF4</accession>
<reference evidence="2 3" key="1">
    <citation type="journal article" date="2019" name="Syst. Appl. Microbiol.">
        <title>Characterization of Bifidobacterium species in feaces of the Egyptian fruit bat: Description of B. vespertilionis sp. nov. and B. rousetti sp. nov.</title>
        <authorList>
            <person name="Modesto M."/>
            <person name="Satti M."/>
            <person name="Watanabe K."/>
            <person name="Puglisi E."/>
            <person name="Morelli L."/>
            <person name="Huang C.-H."/>
            <person name="Liou J.-S."/>
            <person name="Miyashita M."/>
            <person name="Tamura T."/>
            <person name="Saito S."/>
            <person name="Mori K."/>
            <person name="Huang L."/>
            <person name="Sciavilla P."/>
            <person name="Sandri C."/>
            <person name="Spiezio C."/>
            <person name="Vitali F."/>
            <person name="Cavalieri D."/>
            <person name="Perpetuini G."/>
            <person name="Tofalo R."/>
            <person name="Bonetti A."/>
            <person name="Arita M."/>
            <person name="Mattarelli P."/>
        </authorList>
    </citation>
    <scope>NUCLEOTIDE SEQUENCE [LARGE SCALE GENOMIC DNA]</scope>
    <source>
        <strain evidence="2 3">RST17</strain>
    </source>
</reference>
<dbReference type="EMBL" id="RZUH01000004">
    <property type="protein sequence ID" value="KAA8828008.1"/>
    <property type="molecule type" value="Genomic_DNA"/>
</dbReference>
<dbReference type="Proteomes" id="UP000410049">
    <property type="component" value="Unassembled WGS sequence"/>
</dbReference>